<evidence type="ECO:0000313" key="4">
    <source>
        <dbReference type="Proteomes" id="UP000178344"/>
    </source>
</evidence>
<dbReference type="InterPro" id="IPR000983">
    <property type="entry name" value="Bac_GSPG_pilin"/>
</dbReference>
<evidence type="ECO:0000256" key="1">
    <source>
        <dbReference type="ARBA" id="ARBA00022481"/>
    </source>
</evidence>
<reference evidence="3 4" key="1">
    <citation type="journal article" date="2016" name="Nat. Commun.">
        <title>Thousands of microbial genomes shed light on interconnected biogeochemical processes in an aquifer system.</title>
        <authorList>
            <person name="Anantharaman K."/>
            <person name="Brown C.T."/>
            <person name="Hug L.A."/>
            <person name="Sharon I."/>
            <person name="Castelle C.J."/>
            <person name="Probst A.J."/>
            <person name="Thomas B.C."/>
            <person name="Singh A."/>
            <person name="Wilkins M.J."/>
            <person name="Karaoz U."/>
            <person name="Brodie E.L."/>
            <person name="Williams K.H."/>
            <person name="Hubbard S.S."/>
            <person name="Banfield J.F."/>
        </authorList>
    </citation>
    <scope>NUCLEOTIDE SEQUENCE [LARGE SCALE GENOMIC DNA]</scope>
</reference>
<keyword evidence="2" id="KW-0812">Transmembrane</keyword>
<sequence length="155" mass="16060">MNSASKRGFTLLELLVVLVIMGLLASIVFTFIARARQSGGDAGVKSNLNTVRTQMELYHTLNGSFGSAAFVAATCPAYNAGGTNAFASDKKVNDAIAQATLNGGGINRCESTTSTWAVAVGLKTDPAASWCIDSRNVGRRVNLTPTAAISGAQCN</sequence>
<dbReference type="Gene3D" id="3.30.700.10">
    <property type="entry name" value="Glycoprotein, Type 4 Pilin"/>
    <property type="match status" value="1"/>
</dbReference>
<comment type="caution">
    <text evidence="3">The sequence shown here is derived from an EMBL/GenBank/DDBJ whole genome shotgun (WGS) entry which is preliminary data.</text>
</comment>
<dbReference type="EMBL" id="MFKQ01000020">
    <property type="protein sequence ID" value="OGG47246.1"/>
    <property type="molecule type" value="Genomic_DNA"/>
</dbReference>
<dbReference type="InterPro" id="IPR045584">
    <property type="entry name" value="Pilin-like"/>
</dbReference>
<protein>
    <recommendedName>
        <fullName evidence="5">Prepilin-type N-terminal cleavage/methylation domain-containing protein</fullName>
    </recommendedName>
</protein>
<name>A0A1F6CDK6_9BACT</name>
<evidence type="ECO:0000256" key="2">
    <source>
        <dbReference type="SAM" id="Phobius"/>
    </source>
</evidence>
<dbReference type="NCBIfam" id="TIGR02532">
    <property type="entry name" value="IV_pilin_GFxxxE"/>
    <property type="match status" value="1"/>
</dbReference>
<gene>
    <name evidence="3" type="ORF">A2671_02200</name>
</gene>
<feature type="transmembrane region" description="Helical" evidence="2">
    <location>
        <begin position="12"/>
        <end position="33"/>
    </location>
</feature>
<dbReference type="Pfam" id="PF07963">
    <property type="entry name" value="N_methyl"/>
    <property type="match status" value="1"/>
</dbReference>
<keyword evidence="2" id="KW-0472">Membrane</keyword>
<accession>A0A1F6CDK6</accession>
<dbReference type="InterPro" id="IPR012902">
    <property type="entry name" value="N_methyl_site"/>
</dbReference>
<keyword evidence="2" id="KW-1133">Transmembrane helix</keyword>
<keyword evidence="1" id="KW-0488">Methylation</keyword>
<dbReference type="AlphaFoldDB" id="A0A1F6CDK6"/>
<proteinExistence type="predicted"/>
<dbReference type="GO" id="GO:0015628">
    <property type="term" value="P:protein secretion by the type II secretion system"/>
    <property type="evidence" value="ECO:0007669"/>
    <property type="project" value="InterPro"/>
</dbReference>
<dbReference type="PROSITE" id="PS00409">
    <property type="entry name" value="PROKAR_NTER_METHYL"/>
    <property type="match status" value="1"/>
</dbReference>
<dbReference type="PRINTS" id="PR00813">
    <property type="entry name" value="BCTERIALGSPG"/>
</dbReference>
<dbReference type="Proteomes" id="UP000178344">
    <property type="component" value="Unassembled WGS sequence"/>
</dbReference>
<dbReference type="SUPFAM" id="SSF54523">
    <property type="entry name" value="Pili subunits"/>
    <property type="match status" value="1"/>
</dbReference>
<organism evidence="3 4">
    <name type="scientific">Candidatus Kaiserbacteria bacterium RIFCSPHIGHO2_01_FULL_49_13</name>
    <dbReference type="NCBI Taxonomy" id="1798477"/>
    <lineage>
        <taxon>Bacteria</taxon>
        <taxon>Candidatus Kaiseribacteriota</taxon>
    </lineage>
</organism>
<evidence type="ECO:0008006" key="5">
    <source>
        <dbReference type="Google" id="ProtNLM"/>
    </source>
</evidence>
<dbReference type="GO" id="GO:0015627">
    <property type="term" value="C:type II protein secretion system complex"/>
    <property type="evidence" value="ECO:0007669"/>
    <property type="project" value="InterPro"/>
</dbReference>
<evidence type="ECO:0000313" key="3">
    <source>
        <dbReference type="EMBL" id="OGG47246.1"/>
    </source>
</evidence>